<dbReference type="Pfam" id="PF11470">
    <property type="entry name" value="TUG-UBL1"/>
    <property type="match status" value="1"/>
</dbReference>
<dbReference type="CDD" id="cd17075">
    <property type="entry name" value="UBX1_UBXN9"/>
    <property type="match status" value="1"/>
</dbReference>
<evidence type="ECO:0000259" key="2">
    <source>
        <dbReference type="PROSITE" id="PS50033"/>
    </source>
</evidence>
<dbReference type="Gene3D" id="3.10.20.90">
    <property type="entry name" value="Phosphatidylinositol 3-kinase Catalytic Subunit, Chain A, domain 1"/>
    <property type="match status" value="2"/>
</dbReference>
<gene>
    <name evidence="3" type="ORF">SeLEV6574_g06547</name>
    <name evidence="4" type="ORF">SeMB42_g04238</name>
</gene>
<dbReference type="CDD" id="cd16105">
    <property type="entry name" value="Ubl_ASPSCR1_like"/>
    <property type="match status" value="1"/>
</dbReference>
<name>A0A507CN81_9FUNG</name>
<feature type="region of interest" description="Disordered" evidence="1">
    <location>
        <begin position="325"/>
        <end position="349"/>
    </location>
</feature>
<dbReference type="EMBL" id="QEAN01000167">
    <property type="protein sequence ID" value="TPX44726.1"/>
    <property type="molecule type" value="Genomic_DNA"/>
</dbReference>
<dbReference type="GO" id="GO:0006886">
    <property type="term" value="P:intracellular protein transport"/>
    <property type="evidence" value="ECO:0007669"/>
    <property type="project" value="TreeGrafter"/>
</dbReference>
<evidence type="ECO:0000313" key="3">
    <source>
        <dbReference type="EMBL" id="TPX40573.1"/>
    </source>
</evidence>
<organism evidence="3 6">
    <name type="scientific">Synchytrium endobioticum</name>
    <dbReference type="NCBI Taxonomy" id="286115"/>
    <lineage>
        <taxon>Eukaryota</taxon>
        <taxon>Fungi</taxon>
        <taxon>Fungi incertae sedis</taxon>
        <taxon>Chytridiomycota</taxon>
        <taxon>Chytridiomycota incertae sedis</taxon>
        <taxon>Chytridiomycetes</taxon>
        <taxon>Synchytriales</taxon>
        <taxon>Synchytriaceae</taxon>
        <taxon>Synchytrium</taxon>
    </lineage>
</organism>
<dbReference type="CDD" id="cd16118">
    <property type="entry name" value="UBX2_UBXN9"/>
    <property type="match status" value="1"/>
</dbReference>
<dbReference type="PANTHER" id="PTHR46467">
    <property type="entry name" value="TETHER CONTAINING UBX DOMAIN FOR GLUT4"/>
    <property type="match status" value="1"/>
</dbReference>
<feature type="domain" description="UBX" evidence="2">
    <location>
        <begin position="409"/>
        <end position="485"/>
    </location>
</feature>
<dbReference type="InterPro" id="IPR029071">
    <property type="entry name" value="Ubiquitin-like_domsf"/>
</dbReference>
<dbReference type="SMART" id="SM00166">
    <property type="entry name" value="UBX"/>
    <property type="match status" value="1"/>
</dbReference>
<evidence type="ECO:0000313" key="6">
    <source>
        <dbReference type="Proteomes" id="UP000320475"/>
    </source>
</evidence>
<dbReference type="STRING" id="286115.A0A507CN81"/>
<feature type="compositionally biased region" description="Gly residues" evidence="1">
    <location>
        <begin position="574"/>
        <end position="585"/>
    </location>
</feature>
<protein>
    <recommendedName>
        <fullName evidence="2">UBX domain-containing protein</fullName>
    </recommendedName>
</protein>
<dbReference type="GO" id="GO:0005737">
    <property type="term" value="C:cytoplasm"/>
    <property type="evidence" value="ECO:0007669"/>
    <property type="project" value="TreeGrafter"/>
</dbReference>
<proteinExistence type="predicted"/>
<feature type="region of interest" description="Disordered" evidence="1">
    <location>
        <begin position="509"/>
        <end position="605"/>
    </location>
</feature>
<dbReference type="InterPro" id="IPR001012">
    <property type="entry name" value="UBX_dom"/>
</dbReference>
<dbReference type="Pfam" id="PF00789">
    <property type="entry name" value="UBX"/>
    <property type="match status" value="1"/>
</dbReference>
<dbReference type="PROSITE" id="PS50033">
    <property type="entry name" value="UBX"/>
    <property type="match status" value="1"/>
</dbReference>
<feature type="compositionally biased region" description="Polar residues" evidence="1">
    <location>
        <begin position="325"/>
        <end position="340"/>
    </location>
</feature>
<dbReference type="PANTHER" id="PTHR46467:SF1">
    <property type="entry name" value="TETHER CONTAINING UBX DOMAIN FOR GLUT4"/>
    <property type="match status" value="1"/>
</dbReference>
<dbReference type="Proteomes" id="UP000320475">
    <property type="component" value="Unassembled WGS sequence"/>
</dbReference>
<dbReference type="SUPFAM" id="SSF54236">
    <property type="entry name" value="Ubiquitin-like"/>
    <property type="match status" value="2"/>
</dbReference>
<dbReference type="InterPro" id="IPR059238">
    <property type="entry name" value="UBX1_UBXN9"/>
</dbReference>
<evidence type="ECO:0000313" key="4">
    <source>
        <dbReference type="EMBL" id="TPX44726.1"/>
    </source>
</evidence>
<evidence type="ECO:0000256" key="1">
    <source>
        <dbReference type="SAM" id="MobiDB-lite"/>
    </source>
</evidence>
<evidence type="ECO:0000313" key="5">
    <source>
        <dbReference type="Proteomes" id="UP000317494"/>
    </source>
</evidence>
<comment type="caution">
    <text evidence="3">The sequence shown here is derived from an EMBL/GenBank/DDBJ whole genome shotgun (WGS) entry which is preliminary data.</text>
</comment>
<dbReference type="GO" id="GO:0005634">
    <property type="term" value="C:nucleus"/>
    <property type="evidence" value="ECO:0007669"/>
    <property type="project" value="TreeGrafter"/>
</dbReference>
<dbReference type="OrthoDB" id="440781at2759"/>
<dbReference type="EMBL" id="QEAM01000379">
    <property type="protein sequence ID" value="TPX40573.1"/>
    <property type="molecule type" value="Genomic_DNA"/>
</dbReference>
<keyword evidence="5" id="KW-1185">Reference proteome</keyword>
<sequence length="621" mass="66929">MASMVNIEWDGAPYKKVAIKTTPMMNLRSIADQAVEKLKLQDPPSTYGLKYQKNTLDLSLSVRFANLAAGAKLTLVKSDAVNAAAASVVSIALQVEDGGRLTGAFSPSVSFWDILVFFESQSNGTLNLTQRAEIPPKEKQGNLLSAIKELAKKNTPVYMMPVCLFVNKEYGTFQELKTATLASAGLTSGNGVIRLLYRYTEKTLAQAKGEADGVVAVKNESLRPVIQASTLNSSTVPSSSTTIVEPLKSLAHSLSASIQPEPVVAAVLSLPQTASATAMEVDTPPASTIPSPTAQNSVISSTSIIQTLPSSATTVCISIRPNTAASVDEQSVESNDGSSTLDRDIKYFRPPPQDIIGPGGVELPDSFYELTPAELKMLLASSKSRRLAEESRVLQTRAMREREVAFKNHKWPKTMIRVRFPDRTTLQAQFFSSEKLTALYDIVRCSVANPQREFSLHITPPMKILSDQELTFWTAGLAPASLVYFAWRDRNTTVGGPLLSEEVQSQLQDYPLPKDTATVPSTPSSEAPMKSATNPTNSLLLPPPQPNATATPADVPMRDESPPSAQNETALGDEGTGSWGNGQGRVLGIPPSVDDEQSVGRGADEKAKKILKWLKLPARKC</sequence>
<dbReference type="VEuPathDB" id="FungiDB:SeMB42_g04238"/>
<dbReference type="AlphaFoldDB" id="A0A507CN81"/>
<accession>A0A507CN81</accession>
<dbReference type="Proteomes" id="UP000317494">
    <property type="component" value="Unassembled WGS sequence"/>
</dbReference>
<dbReference type="InterPro" id="IPR021569">
    <property type="entry name" value="TUG-UBL1"/>
</dbReference>
<dbReference type="GO" id="GO:0012506">
    <property type="term" value="C:vesicle membrane"/>
    <property type="evidence" value="ECO:0007669"/>
    <property type="project" value="TreeGrafter"/>
</dbReference>
<reference evidence="5 6" key="1">
    <citation type="journal article" date="2019" name="Sci. Rep.">
        <title>Comparative genomics of chytrid fungi reveal insights into the obligate biotrophic and pathogenic lifestyle of Synchytrium endobioticum.</title>
        <authorList>
            <person name="van de Vossenberg B.T.L.H."/>
            <person name="Warris S."/>
            <person name="Nguyen H.D.T."/>
            <person name="van Gent-Pelzer M.P.E."/>
            <person name="Joly D.L."/>
            <person name="van de Geest H.C."/>
            <person name="Bonants P.J.M."/>
            <person name="Smith D.S."/>
            <person name="Levesque C.A."/>
            <person name="van der Lee T.A.J."/>
        </authorList>
    </citation>
    <scope>NUCLEOTIDE SEQUENCE [LARGE SCALE GENOMIC DNA]</scope>
    <source>
        <strain evidence="3 6">LEV6574</strain>
        <strain evidence="4 5">MB42</strain>
    </source>
</reference>